<feature type="region of interest" description="Disordered" evidence="1">
    <location>
        <begin position="244"/>
        <end position="266"/>
    </location>
</feature>
<comment type="caution">
    <text evidence="3">The sequence shown here is derived from an EMBL/GenBank/DDBJ whole genome shotgun (WGS) entry which is preliminary data.</text>
</comment>
<gene>
    <name evidence="3" type="ORF">ACFO8Q_05235</name>
</gene>
<dbReference type="PANTHER" id="PTHR41248">
    <property type="entry name" value="NORD PROTEIN"/>
    <property type="match status" value="1"/>
</dbReference>
<organism evidence="3 4">
    <name type="scientific">Effusibacillus consociatus</name>
    <dbReference type="NCBI Taxonomy" id="1117041"/>
    <lineage>
        <taxon>Bacteria</taxon>
        <taxon>Bacillati</taxon>
        <taxon>Bacillota</taxon>
        <taxon>Bacilli</taxon>
        <taxon>Bacillales</taxon>
        <taxon>Alicyclobacillaceae</taxon>
        <taxon>Effusibacillus</taxon>
    </lineage>
</organism>
<dbReference type="Proteomes" id="UP001596002">
    <property type="component" value="Unassembled WGS sequence"/>
</dbReference>
<dbReference type="Gene3D" id="3.40.50.410">
    <property type="entry name" value="von Willebrand factor, type A domain"/>
    <property type="match status" value="1"/>
</dbReference>
<feature type="compositionally biased region" description="Basic and acidic residues" evidence="1">
    <location>
        <begin position="257"/>
        <end position="266"/>
    </location>
</feature>
<dbReference type="CDD" id="cd01454">
    <property type="entry name" value="vWA_norD_type"/>
    <property type="match status" value="1"/>
</dbReference>
<dbReference type="SUPFAM" id="SSF53300">
    <property type="entry name" value="vWA-like"/>
    <property type="match status" value="1"/>
</dbReference>
<dbReference type="SMART" id="SM00327">
    <property type="entry name" value="VWA"/>
    <property type="match status" value="1"/>
</dbReference>
<evidence type="ECO:0000313" key="4">
    <source>
        <dbReference type="Proteomes" id="UP001596002"/>
    </source>
</evidence>
<name>A0ABV9PXU8_9BACL</name>
<dbReference type="PANTHER" id="PTHR41248:SF1">
    <property type="entry name" value="NORD PROTEIN"/>
    <property type="match status" value="1"/>
</dbReference>
<dbReference type="InterPro" id="IPR051928">
    <property type="entry name" value="NorD/CobT"/>
</dbReference>
<dbReference type="InterPro" id="IPR002035">
    <property type="entry name" value="VWF_A"/>
</dbReference>
<reference evidence="4" key="1">
    <citation type="journal article" date="2019" name="Int. J. Syst. Evol. Microbiol.">
        <title>The Global Catalogue of Microorganisms (GCM) 10K type strain sequencing project: providing services to taxonomists for standard genome sequencing and annotation.</title>
        <authorList>
            <consortium name="The Broad Institute Genomics Platform"/>
            <consortium name="The Broad Institute Genome Sequencing Center for Infectious Disease"/>
            <person name="Wu L."/>
            <person name="Ma J."/>
        </authorList>
    </citation>
    <scope>NUCLEOTIDE SEQUENCE [LARGE SCALE GENOMIC DNA]</scope>
    <source>
        <strain evidence="4">WYCCWR 12678</strain>
    </source>
</reference>
<evidence type="ECO:0000256" key="1">
    <source>
        <dbReference type="SAM" id="MobiDB-lite"/>
    </source>
</evidence>
<sequence length="629" mass="71699">MDSFLRMQLLDLARTLTRKDSLQLELSYHSHFDSVSNKVTVSQFWSDFPEPDRVSGCKSDVYLRSIGSAWFSSSTAIEDFMKRIETIPLPSFARQLFALGEDIRLEQICTRVRPGTAKIFAVRKRLYSAYFTNQIRMHVRSQDLADAFFCAVYLSLATGINNELLQEHLRELLDQLEPDLDRLKNAKSTDEVADSSLDVIEAVTEVIKKDMSRSYFSIQPANGVIEPLPQDADRQDFDESLERSKKLENEETNASDENPHTQKEEMPAWHRETGEQPQNMLQFELEHGTRTDIVGDTIRETDPGDQALALVQGVTRFSSRNEFSKEEELNKRLAELTLGGQGSLGIFNEKARPVWKTAEPVSEADFTYYQQMKERIGPLQRKLTRTIQLSLELKKTAARSNLPYGRLSKNLVRVVTDKNPRLFYKKSNPTNRIDAAFALLVDCSASMFDKMQGTQLGITLFHETLRYLQIPHAVIGFWEDSQNADPNDYPNIFHVILDFASSLSGSAGPKILQLEPQQDNRDGFAIRIVSNYLRNRSEKNRVLLVFSDGEPAAADYHENGILDTYQAVLEARRQSIDVIGVYLANDEVSEEERQMMRNIYGHSSVIVPQVEQLTEHLTPVLRKLLFKGI</sequence>
<protein>
    <submittedName>
        <fullName evidence="3">VWA domain-containing protein</fullName>
    </submittedName>
</protein>
<dbReference type="EMBL" id="JBHSHC010000029">
    <property type="protein sequence ID" value="MFC4766776.1"/>
    <property type="molecule type" value="Genomic_DNA"/>
</dbReference>
<evidence type="ECO:0000313" key="3">
    <source>
        <dbReference type="EMBL" id="MFC4766776.1"/>
    </source>
</evidence>
<proteinExistence type="predicted"/>
<accession>A0ABV9PXU8</accession>
<feature type="domain" description="VWFA" evidence="2">
    <location>
        <begin position="434"/>
        <end position="625"/>
    </location>
</feature>
<keyword evidence="4" id="KW-1185">Reference proteome</keyword>
<evidence type="ECO:0000259" key="2">
    <source>
        <dbReference type="SMART" id="SM00327"/>
    </source>
</evidence>
<dbReference type="RefSeq" id="WP_380024671.1">
    <property type="nucleotide sequence ID" value="NZ_JBHSHC010000029.1"/>
</dbReference>
<dbReference type="InterPro" id="IPR036465">
    <property type="entry name" value="vWFA_dom_sf"/>
</dbReference>